<name>A0A3D9LD33_9MICC</name>
<keyword evidence="3" id="KW-0521">NADP</keyword>
<feature type="domain" description="Glucose-6-phosphate dehydrogenase C-terminal" evidence="8">
    <location>
        <begin position="303"/>
        <end position="490"/>
    </location>
</feature>
<evidence type="ECO:0000259" key="8">
    <source>
        <dbReference type="Pfam" id="PF02781"/>
    </source>
</evidence>
<sequence>MSELRTLVIFGAGGDLTRRLLLPGLATCLAAGVPERGITLVGSGTDEREDFAAVVREAFAAELGEEQLALPAVRHTLDSARWITADATDPEHLAALLDQVDGPLGLYFALPPSVTMTSCEALSRVHDSGRLPQDTVLVLEKPFGTDLDSARELNALLAGFVPEERIFRVDHFLGLPGVLGFVGLRFANRILEPLWNRDHIERIEIVFDEVLGLEGRAGFYEATGAARDMIQSHLLQVMALVMMDPPTRFDGVEIPANTAHVLRAARLWSRGAAGDGSVDDGSSGKSADGDARSLAGLPDGTPAVVRGRYTAGTVDGRTMPSYVDEDGVDPARETETFAQVVVEVDSWRWNGVPVVLRTGKAIGLPRQEIAVVFRRPPHDYEQFPSSGPQPPDVLRVGFEDERIDLELNAGGPFDSRGMTRTVLSTELPEPGLTAYGSVLRWVLEDKTAFTVRGDGAEEGWRILAQIAEAYASGQVPLQDYEAGSAGPASAGLAG</sequence>
<dbReference type="Proteomes" id="UP000256727">
    <property type="component" value="Unassembled WGS sequence"/>
</dbReference>
<feature type="domain" description="Glucose-6-phosphate dehydrogenase NAD-binding" evidence="7">
    <location>
        <begin position="8"/>
        <end position="174"/>
    </location>
</feature>
<feature type="compositionally biased region" description="Low complexity" evidence="6">
    <location>
        <begin position="272"/>
        <end position="286"/>
    </location>
</feature>
<dbReference type="PANTHER" id="PTHR23429:SF0">
    <property type="entry name" value="GLUCOSE-6-PHOSPHATE 1-DEHYDROGENASE"/>
    <property type="match status" value="1"/>
</dbReference>
<dbReference type="PIRSF" id="PIRSF000110">
    <property type="entry name" value="G6PD"/>
    <property type="match status" value="1"/>
</dbReference>
<dbReference type="GO" id="GO:0004345">
    <property type="term" value="F:glucose-6-phosphate dehydrogenase activity"/>
    <property type="evidence" value="ECO:0007669"/>
    <property type="project" value="InterPro"/>
</dbReference>
<comment type="pathway">
    <text evidence="1">Carbohydrate degradation; pentose phosphate pathway; D-ribulose 5-phosphate from D-glucose 6-phosphate (oxidative stage): step 1/3.</text>
</comment>
<dbReference type="OrthoDB" id="9802739at2"/>
<dbReference type="SUPFAM" id="SSF51735">
    <property type="entry name" value="NAD(P)-binding Rossmann-fold domains"/>
    <property type="match status" value="1"/>
</dbReference>
<dbReference type="PANTHER" id="PTHR23429">
    <property type="entry name" value="GLUCOSE-6-PHOSPHATE 1-DEHYDROGENASE G6PD"/>
    <property type="match status" value="1"/>
</dbReference>
<proteinExistence type="predicted"/>
<evidence type="ECO:0000313" key="9">
    <source>
        <dbReference type="EMBL" id="REE04062.1"/>
    </source>
</evidence>
<gene>
    <name evidence="9" type="ORF">C8E99_1887</name>
</gene>
<feature type="domain" description="Glucose-6-phosphate dehydrogenase C-terminal" evidence="8">
    <location>
        <begin position="184"/>
        <end position="270"/>
    </location>
</feature>
<dbReference type="PRINTS" id="PR00079">
    <property type="entry name" value="G6PDHDRGNASE"/>
</dbReference>
<evidence type="ECO:0000259" key="7">
    <source>
        <dbReference type="Pfam" id="PF00479"/>
    </source>
</evidence>
<reference evidence="9 10" key="1">
    <citation type="submission" date="2018-07" db="EMBL/GenBank/DDBJ databases">
        <title>Sequencing the genomes of 1000 actinobacteria strains.</title>
        <authorList>
            <person name="Klenk H.-P."/>
        </authorList>
    </citation>
    <scope>NUCLEOTIDE SEQUENCE [LARGE SCALE GENOMIC DNA]</scope>
    <source>
        <strain evidence="9 10">DSM 14442</strain>
    </source>
</reference>
<keyword evidence="5" id="KW-0119">Carbohydrate metabolism</keyword>
<dbReference type="AlphaFoldDB" id="A0A3D9LD33"/>
<keyword evidence="2" id="KW-0313">Glucose metabolism</keyword>
<evidence type="ECO:0000313" key="10">
    <source>
        <dbReference type="Proteomes" id="UP000256727"/>
    </source>
</evidence>
<dbReference type="InterPro" id="IPR022675">
    <property type="entry name" value="G6P_DH_C"/>
</dbReference>
<dbReference type="GO" id="GO:0050661">
    <property type="term" value="F:NADP binding"/>
    <property type="evidence" value="ECO:0007669"/>
    <property type="project" value="InterPro"/>
</dbReference>
<dbReference type="InterPro" id="IPR022674">
    <property type="entry name" value="G6P_DH_NAD-bd"/>
</dbReference>
<dbReference type="Gene3D" id="3.30.360.10">
    <property type="entry name" value="Dihydrodipicolinate Reductase, domain 2"/>
    <property type="match status" value="1"/>
</dbReference>
<accession>A0A3D9LD33</accession>
<keyword evidence="4" id="KW-0560">Oxidoreductase</keyword>
<dbReference type="Pfam" id="PF02781">
    <property type="entry name" value="G6PD_C"/>
    <property type="match status" value="2"/>
</dbReference>
<dbReference type="GO" id="GO:0009051">
    <property type="term" value="P:pentose-phosphate shunt, oxidative branch"/>
    <property type="evidence" value="ECO:0007669"/>
    <property type="project" value="TreeGrafter"/>
</dbReference>
<dbReference type="NCBIfam" id="NF009492">
    <property type="entry name" value="PRK12853.1-3"/>
    <property type="match status" value="1"/>
</dbReference>
<keyword evidence="10" id="KW-1185">Reference proteome</keyword>
<dbReference type="Gene3D" id="3.40.50.720">
    <property type="entry name" value="NAD(P)-binding Rossmann-like Domain"/>
    <property type="match status" value="1"/>
</dbReference>
<evidence type="ECO:0000256" key="6">
    <source>
        <dbReference type="SAM" id="MobiDB-lite"/>
    </source>
</evidence>
<evidence type="ECO:0000256" key="3">
    <source>
        <dbReference type="ARBA" id="ARBA00022857"/>
    </source>
</evidence>
<dbReference type="EMBL" id="QREH01000001">
    <property type="protein sequence ID" value="REE04062.1"/>
    <property type="molecule type" value="Genomic_DNA"/>
</dbReference>
<feature type="region of interest" description="Disordered" evidence="6">
    <location>
        <begin position="272"/>
        <end position="302"/>
    </location>
</feature>
<comment type="caution">
    <text evidence="9">The sequence shown here is derived from an EMBL/GenBank/DDBJ whole genome shotgun (WGS) entry which is preliminary data.</text>
</comment>
<evidence type="ECO:0000256" key="2">
    <source>
        <dbReference type="ARBA" id="ARBA00022526"/>
    </source>
</evidence>
<dbReference type="InterPro" id="IPR001282">
    <property type="entry name" value="G6P_DH"/>
</dbReference>
<dbReference type="GO" id="GO:0006006">
    <property type="term" value="P:glucose metabolic process"/>
    <property type="evidence" value="ECO:0007669"/>
    <property type="project" value="UniProtKB-KW"/>
</dbReference>
<evidence type="ECO:0000256" key="4">
    <source>
        <dbReference type="ARBA" id="ARBA00023002"/>
    </source>
</evidence>
<dbReference type="SUPFAM" id="SSF55347">
    <property type="entry name" value="Glyceraldehyde-3-phosphate dehydrogenase-like, C-terminal domain"/>
    <property type="match status" value="1"/>
</dbReference>
<evidence type="ECO:0000256" key="1">
    <source>
        <dbReference type="ARBA" id="ARBA00004937"/>
    </source>
</evidence>
<dbReference type="InterPro" id="IPR036291">
    <property type="entry name" value="NAD(P)-bd_dom_sf"/>
</dbReference>
<dbReference type="Pfam" id="PF00479">
    <property type="entry name" value="G6PD_N"/>
    <property type="match status" value="1"/>
</dbReference>
<protein>
    <submittedName>
        <fullName evidence="9">Glucose-6-phosphate 1-dehydrogenase</fullName>
    </submittedName>
</protein>
<dbReference type="RefSeq" id="WP_115932059.1">
    <property type="nucleotide sequence ID" value="NZ_QREH01000001.1"/>
</dbReference>
<evidence type="ECO:0000256" key="5">
    <source>
        <dbReference type="ARBA" id="ARBA00023277"/>
    </source>
</evidence>
<organism evidence="9 10">
    <name type="scientific">Citricoccus muralis</name>
    <dbReference type="NCBI Taxonomy" id="169134"/>
    <lineage>
        <taxon>Bacteria</taxon>
        <taxon>Bacillati</taxon>
        <taxon>Actinomycetota</taxon>
        <taxon>Actinomycetes</taxon>
        <taxon>Micrococcales</taxon>
        <taxon>Micrococcaceae</taxon>
        <taxon>Citricoccus</taxon>
    </lineage>
</organism>
<dbReference type="GO" id="GO:0005829">
    <property type="term" value="C:cytosol"/>
    <property type="evidence" value="ECO:0007669"/>
    <property type="project" value="TreeGrafter"/>
</dbReference>